<dbReference type="NCBIfam" id="TIGR04350">
    <property type="entry name" value="C_S_lyase_PatB"/>
    <property type="match status" value="1"/>
</dbReference>
<reference evidence="7 8" key="1">
    <citation type="submission" date="2020-12" db="EMBL/GenBank/DDBJ databases">
        <title>Vagococcus allomyrinae sp. nov. and Enterococcus lavae sp. nov., isolated from the larvae of Allomyrina dichotoma.</title>
        <authorList>
            <person name="Lee S.D."/>
        </authorList>
    </citation>
    <scope>NUCLEOTIDE SEQUENCE [LARGE SCALE GENOMIC DNA]</scope>
    <source>
        <strain evidence="7 8">BWM-S5</strain>
    </source>
</reference>
<evidence type="ECO:0000256" key="5">
    <source>
        <dbReference type="ARBA" id="ARBA00037974"/>
    </source>
</evidence>
<keyword evidence="3" id="KW-0663">Pyridoxal phosphate</keyword>
<dbReference type="PANTHER" id="PTHR43525">
    <property type="entry name" value="PROTEIN MALY"/>
    <property type="match status" value="1"/>
</dbReference>
<keyword evidence="8" id="KW-1185">Reference proteome</keyword>
<gene>
    <name evidence="7" type="ORF">I6N96_19640</name>
</gene>
<keyword evidence="4" id="KW-0456">Lyase</keyword>
<dbReference type="Proteomes" id="UP000673375">
    <property type="component" value="Unassembled WGS sequence"/>
</dbReference>
<evidence type="ECO:0000256" key="3">
    <source>
        <dbReference type="ARBA" id="ARBA00022898"/>
    </source>
</evidence>
<keyword evidence="7" id="KW-0808">Transferase</keyword>
<dbReference type="InterPro" id="IPR027619">
    <property type="entry name" value="C-S_lyase_PatB-like"/>
</dbReference>
<evidence type="ECO:0000313" key="7">
    <source>
        <dbReference type="EMBL" id="MBP1048500.1"/>
    </source>
</evidence>
<proteinExistence type="inferred from homology"/>
<dbReference type="EMBL" id="JAEDXU010000018">
    <property type="protein sequence ID" value="MBP1048500.1"/>
    <property type="molecule type" value="Genomic_DNA"/>
</dbReference>
<dbReference type="GO" id="GO:0008483">
    <property type="term" value="F:transaminase activity"/>
    <property type="evidence" value="ECO:0007669"/>
    <property type="project" value="UniProtKB-KW"/>
</dbReference>
<evidence type="ECO:0000256" key="1">
    <source>
        <dbReference type="ARBA" id="ARBA00001933"/>
    </source>
</evidence>
<dbReference type="Gene3D" id="3.90.1150.10">
    <property type="entry name" value="Aspartate Aminotransferase, domain 1"/>
    <property type="match status" value="1"/>
</dbReference>
<keyword evidence="7" id="KW-0032">Aminotransferase</keyword>
<dbReference type="SUPFAM" id="SSF53383">
    <property type="entry name" value="PLP-dependent transferases"/>
    <property type="match status" value="1"/>
</dbReference>
<comment type="similarity">
    <text evidence="5">Belongs to the class-II pyridoxal-phosphate-dependent aminotransferase family. MalY/PatB cystathionine beta-lyase subfamily.</text>
</comment>
<evidence type="ECO:0000259" key="6">
    <source>
        <dbReference type="Pfam" id="PF00155"/>
    </source>
</evidence>
<dbReference type="InterPro" id="IPR015421">
    <property type="entry name" value="PyrdxlP-dep_Trfase_major"/>
</dbReference>
<comment type="caution">
    <text evidence="7">The sequence shown here is derived from an EMBL/GenBank/DDBJ whole genome shotgun (WGS) entry which is preliminary data.</text>
</comment>
<dbReference type="CDD" id="cd00609">
    <property type="entry name" value="AAT_like"/>
    <property type="match status" value="1"/>
</dbReference>
<comment type="cofactor">
    <cofactor evidence="1">
        <name>pyridoxal 5'-phosphate</name>
        <dbReference type="ChEBI" id="CHEBI:597326"/>
    </cofactor>
</comment>
<name>A0ABS4CPX7_9ENTE</name>
<dbReference type="InterPro" id="IPR004839">
    <property type="entry name" value="Aminotransferase_I/II_large"/>
</dbReference>
<dbReference type="Pfam" id="PF00155">
    <property type="entry name" value="Aminotran_1_2"/>
    <property type="match status" value="1"/>
</dbReference>
<accession>A0ABS4CPX7</accession>
<dbReference type="Gene3D" id="3.40.640.10">
    <property type="entry name" value="Type I PLP-dependent aspartate aminotransferase-like (Major domain)"/>
    <property type="match status" value="1"/>
</dbReference>
<protein>
    <recommendedName>
        <fullName evidence="2">cysteine-S-conjugate beta-lyase</fullName>
        <ecNumber evidence="2">4.4.1.13</ecNumber>
    </recommendedName>
</protein>
<organism evidence="7 8">
    <name type="scientific">Enterococcus larvae</name>
    <dbReference type="NCBI Taxonomy" id="2794352"/>
    <lineage>
        <taxon>Bacteria</taxon>
        <taxon>Bacillati</taxon>
        <taxon>Bacillota</taxon>
        <taxon>Bacilli</taxon>
        <taxon>Lactobacillales</taxon>
        <taxon>Enterococcaceae</taxon>
        <taxon>Enterococcus</taxon>
    </lineage>
</organism>
<dbReference type="InterPro" id="IPR015422">
    <property type="entry name" value="PyrdxlP-dep_Trfase_small"/>
</dbReference>
<feature type="domain" description="Aminotransferase class I/classII large" evidence="6">
    <location>
        <begin position="37"/>
        <end position="383"/>
    </location>
</feature>
<dbReference type="EC" id="4.4.1.13" evidence="2"/>
<evidence type="ECO:0000313" key="8">
    <source>
        <dbReference type="Proteomes" id="UP000673375"/>
    </source>
</evidence>
<dbReference type="InterPro" id="IPR015424">
    <property type="entry name" value="PyrdxlP-dep_Trfase"/>
</dbReference>
<dbReference type="PANTHER" id="PTHR43525:SF1">
    <property type="entry name" value="PROTEIN MALY"/>
    <property type="match status" value="1"/>
</dbReference>
<dbReference type="InterPro" id="IPR051798">
    <property type="entry name" value="Class-II_PLP-Dep_Aminotrans"/>
</dbReference>
<sequence length="390" mass="44477">MSNFDHVYNRKETNSVKWDAVQQMYKESDLLPLWVADMDFKVHQPILDAMSEYIAQGILGYATTPDSLYESIQQWQKRKHNYIVEKEAILFNSGVVPSVALAIQAYTKPGDHVMINDPVYHPFAKVIKMNHREVVRSPLFEHDGKFMIDFDEMEQLLQKEQVKLFILCNPHNPGGRVWQNQELIRIGNLCKKHNVLVISDEIHQDLVFPPAAFTTFINADPSFKDFSIILTAATKTFNLAGIKNSMIFIHDAALRKQFVTVQEMNQQSEINTLGLIGTEAAYNYGDEWLDELLVYLQGNIEAVAHFLSNDLPKVKMMKPEGTYLIWLDFSDLALSDKQLEKRLIEKGKIVMNTGISFGPSGSQHMRLNIACPQATLLEGLKRIKTAFEGL</sequence>
<evidence type="ECO:0000256" key="4">
    <source>
        <dbReference type="ARBA" id="ARBA00023239"/>
    </source>
</evidence>
<evidence type="ECO:0000256" key="2">
    <source>
        <dbReference type="ARBA" id="ARBA00012224"/>
    </source>
</evidence>
<dbReference type="RefSeq" id="WP_209559269.1">
    <property type="nucleotide sequence ID" value="NZ_JAEDXU010000018.1"/>
</dbReference>